<dbReference type="Gene3D" id="3.30.1150.10">
    <property type="match status" value="1"/>
</dbReference>
<comment type="caution">
    <text evidence="3">The sequence shown here is derived from an EMBL/GenBank/DDBJ whole genome shotgun (WGS) entry which is preliminary data.</text>
</comment>
<feature type="region of interest" description="Disordered" evidence="1">
    <location>
        <begin position="60"/>
        <end position="203"/>
    </location>
</feature>
<protein>
    <submittedName>
        <fullName evidence="3">Cell envelope integrity protein TolA</fullName>
    </submittedName>
</protein>
<evidence type="ECO:0000256" key="1">
    <source>
        <dbReference type="SAM" id="MobiDB-lite"/>
    </source>
</evidence>
<sequence length="363" mass="38928">MALKLKFNSSEPGFWVSGVGHVLLIAGALIGLSSFHKLPEAEEGIPVEVITDNQLSQITKGDKTAKEVQPTPKPRVERVADKVEERDPGEDKRDTPAPPKRPDDMKVADKEEPVASQAPPPTPPSKPAEVKAEEERKLIEKAEAEALEQAKAAAAKAKAEAEAQAKAKAEAEAKAKAKAEAEAKAKADAEAKRIADAKAKAEAEAKARKEAELAKKLDLSDIRKMLDNKEKNQSSGSTGAEVNKAPSLGTQTGTAAKLSPSMLDALKGDISQQLHNCWNPPVASQTAANPPVATVRIRLNQDGSLSDDPAVLNNNSADTLFRSVADSAIRAARKCSPLKINARYMPYYEDWKSLVINFDPRDV</sequence>
<evidence type="ECO:0000313" key="3">
    <source>
        <dbReference type="EMBL" id="NIX77905.1"/>
    </source>
</evidence>
<feature type="compositionally biased region" description="Basic and acidic residues" evidence="1">
    <location>
        <begin position="157"/>
        <end position="203"/>
    </location>
</feature>
<feature type="compositionally biased region" description="Basic and acidic residues" evidence="1">
    <location>
        <begin position="74"/>
        <end position="113"/>
    </location>
</feature>
<feature type="compositionally biased region" description="Basic and acidic residues" evidence="1">
    <location>
        <begin position="128"/>
        <end position="144"/>
    </location>
</feature>
<feature type="transmembrane region" description="Helical" evidence="2">
    <location>
        <begin position="12"/>
        <end position="32"/>
    </location>
</feature>
<dbReference type="EMBL" id="JAATJS010000005">
    <property type="protein sequence ID" value="NIX77905.1"/>
    <property type="molecule type" value="Genomic_DNA"/>
</dbReference>
<keyword evidence="2" id="KW-1133">Transmembrane helix</keyword>
<feature type="region of interest" description="Disordered" evidence="1">
    <location>
        <begin position="228"/>
        <end position="254"/>
    </location>
</feature>
<dbReference type="RefSeq" id="WP_167673821.1">
    <property type="nucleotide sequence ID" value="NZ_JAATJS010000005.1"/>
</dbReference>
<keyword evidence="2" id="KW-0812">Transmembrane</keyword>
<organism evidence="3 4">
    <name type="scientific">Microvirga terricola</name>
    <dbReference type="NCBI Taxonomy" id="2719797"/>
    <lineage>
        <taxon>Bacteria</taxon>
        <taxon>Pseudomonadati</taxon>
        <taxon>Pseudomonadota</taxon>
        <taxon>Alphaproteobacteria</taxon>
        <taxon>Hyphomicrobiales</taxon>
        <taxon>Methylobacteriaceae</taxon>
        <taxon>Microvirga</taxon>
    </lineage>
</organism>
<dbReference type="NCBIfam" id="TIGR02794">
    <property type="entry name" value="tolA_full"/>
    <property type="match status" value="1"/>
</dbReference>
<gene>
    <name evidence="3" type="primary">tolA</name>
    <name evidence="3" type="ORF">HB375_14995</name>
</gene>
<evidence type="ECO:0000313" key="4">
    <source>
        <dbReference type="Proteomes" id="UP000707352"/>
    </source>
</evidence>
<keyword evidence="2" id="KW-0472">Membrane</keyword>
<accession>A0ABX0VDJ2</accession>
<keyword evidence="4" id="KW-1185">Reference proteome</keyword>
<feature type="compositionally biased region" description="Low complexity" evidence="1">
    <location>
        <begin position="147"/>
        <end position="156"/>
    </location>
</feature>
<dbReference type="InterPro" id="IPR014161">
    <property type="entry name" value="Tol-Pal_TolA"/>
</dbReference>
<proteinExistence type="predicted"/>
<name>A0ABX0VDJ2_9HYPH</name>
<reference evidence="3 4" key="1">
    <citation type="submission" date="2020-03" db="EMBL/GenBank/DDBJ databases">
        <title>The genome sequence of Microvirga sp. c23x22.</title>
        <authorList>
            <person name="Zhang X."/>
        </authorList>
    </citation>
    <scope>NUCLEOTIDE SEQUENCE [LARGE SCALE GENOMIC DNA]</scope>
    <source>
        <strain evidence="4">c23x22</strain>
    </source>
</reference>
<evidence type="ECO:0000256" key="2">
    <source>
        <dbReference type="SAM" id="Phobius"/>
    </source>
</evidence>
<dbReference type="Proteomes" id="UP000707352">
    <property type="component" value="Unassembled WGS sequence"/>
</dbReference>